<gene>
    <name evidence="2" type="ORF">DY000_02053286</name>
</gene>
<evidence type="ECO:0000256" key="1">
    <source>
        <dbReference type="SAM" id="MobiDB-lite"/>
    </source>
</evidence>
<proteinExistence type="predicted"/>
<accession>A0ABQ7AMY1</accession>
<dbReference type="Proteomes" id="UP000266723">
    <property type="component" value="Unassembled WGS sequence"/>
</dbReference>
<organism evidence="2 3">
    <name type="scientific">Brassica cretica</name>
    <name type="common">Mustard</name>
    <dbReference type="NCBI Taxonomy" id="69181"/>
    <lineage>
        <taxon>Eukaryota</taxon>
        <taxon>Viridiplantae</taxon>
        <taxon>Streptophyta</taxon>
        <taxon>Embryophyta</taxon>
        <taxon>Tracheophyta</taxon>
        <taxon>Spermatophyta</taxon>
        <taxon>Magnoliopsida</taxon>
        <taxon>eudicotyledons</taxon>
        <taxon>Gunneridae</taxon>
        <taxon>Pentapetalae</taxon>
        <taxon>rosids</taxon>
        <taxon>malvids</taxon>
        <taxon>Brassicales</taxon>
        <taxon>Brassicaceae</taxon>
        <taxon>Brassiceae</taxon>
        <taxon>Brassica</taxon>
    </lineage>
</organism>
<evidence type="ECO:0000313" key="3">
    <source>
        <dbReference type="Proteomes" id="UP000266723"/>
    </source>
</evidence>
<evidence type="ECO:0000313" key="2">
    <source>
        <dbReference type="EMBL" id="KAF3498950.1"/>
    </source>
</evidence>
<comment type="caution">
    <text evidence="2">The sequence shown here is derived from an EMBL/GenBank/DDBJ whole genome shotgun (WGS) entry which is preliminary data.</text>
</comment>
<keyword evidence="3" id="KW-1185">Reference proteome</keyword>
<name>A0ABQ7AMY1_BRACR</name>
<feature type="compositionally biased region" description="Basic and acidic residues" evidence="1">
    <location>
        <begin position="63"/>
        <end position="94"/>
    </location>
</feature>
<reference evidence="2 3" key="1">
    <citation type="journal article" date="2020" name="BMC Genomics">
        <title>Intraspecific diversification of the crop wild relative Brassica cretica Lam. using demographic model selection.</title>
        <authorList>
            <person name="Kioukis A."/>
            <person name="Michalopoulou V.A."/>
            <person name="Briers L."/>
            <person name="Pirintsos S."/>
            <person name="Studholme D.J."/>
            <person name="Pavlidis P."/>
            <person name="Sarris P.F."/>
        </authorList>
    </citation>
    <scope>NUCLEOTIDE SEQUENCE [LARGE SCALE GENOMIC DNA]</scope>
    <source>
        <strain evidence="3">cv. PFS-1207/04</strain>
    </source>
</reference>
<protein>
    <submittedName>
        <fullName evidence="2">Uncharacterized protein</fullName>
    </submittedName>
</protein>
<feature type="region of interest" description="Disordered" evidence="1">
    <location>
        <begin position="63"/>
        <end position="99"/>
    </location>
</feature>
<sequence length="120" mass="13695">MGRLLPETVDLSRGFHQDRWKASVIHGDGKTKPPEFDGKLPRKDQIYHFSSQKEKIPEYSVGVREDRKQNARREGERLDDCEDGGEKVGRHEQVSEGVTPTAKGAATFSSWRIQNFKNLN</sequence>
<dbReference type="EMBL" id="QGKV02002055">
    <property type="protein sequence ID" value="KAF3498950.1"/>
    <property type="molecule type" value="Genomic_DNA"/>
</dbReference>